<dbReference type="SUPFAM" id="SSF53474">
    <property type="entry name" value="alpha/beta-Hydrolases"/>
    <property type="match status" value="1"/>
</dbReference>
<dbReference type="RefSeq" id="WP_290197842.1">
    <property type="nucleotide sequence ID" value="NZ_CP047654.1"/>
</dbReference>
<name>A0ABU1ZVR2_9CORY</name>
<dbReference type="Pfam" id="PF12146">
    <property type="entry name" value="Hydrolase_4"/>
    <property type="match status" value="1"/>
</dbReference>
<dbReference type="InterPro" id="IPR022742">
    <property type="entry name" value="Hydrolase_4"/>
</dbReference>
<evidence type="ECO:0000313" key="3">
    <source>
        <dbReference type="Proteomes" id="UP001180840"/>
    </source>
</evidence>
<dbReference type="EC" id="3.1.1.1" evidence="2"/>
<dbReference type="Proteomes" id="UP001180840">
    <property type="component" value="Unassembled WGS sequence"/>
</dbReference>
<proteinExistence type="predicted"/>
<gene>
    <name evidence="2" type="ORF">J2S39_000526</name>
</gene>
<dbReference type="GO" id="GO:0106435">
    <property type="term" value="F:carboxylesterase activity"/>
    <property type="evidence" value="ECO:0007669"/>
    <property type="project" value="UniProtKB-EC"/>
</dbReference>
<dbReference type="InterPro" id="IPR050228">
    <property type="entry name" value="Carboxylesterase_BioH"/>
</dbReference>
<comment type="caution">
    <text evidence="2">The sequence shown here is derived from an EMBL/GenBank/DDBJ whole genome shotgun (WGS) entry which is preliminary data.</text>
</comment>
<dbReference type="PANTHER" id="PTHR43194">
    <property type="entry name" value="HYDROLASE ALPHA/BETA FOLD FAMILY"/>
    <property type="match status" value="1"/>
</dbReference>
<evidence type="ECO:0000313" key="2">
    <source>
        <dbReference type="EMBL" id="MDR7328850.1"/>
    </source>
</evidence>
<dbReference type="Gene3D" id="3.40.50.1820">
    <property type="entry name" value="alpha/beta hydrolase"/>
    <property type="match status" value="1"/>
</dbReference>
<accession>A0ABU1ZVR2</accession>
<keyword evidence="2" id="KW-0378">Hydrolase</keyword>
<keyword evidence="3" id="KW-1185">Reference proteome</keyword>
<evidence type="ECO:0000259" key="1">
    <source>
        <dbReference type="Pfam" id="PF12146"/>
    </source>
</evidence>
<reference evidence="2" key="1">
    <citation type="submission" date="2023-07" db="EMBL/GenBank/DDBJ databases">
        <title>Sequencing the genomes of 1000 actinobacteria strains.</title>
        <authorList>
            <person name="Klenk H.-P."/>
        </authorList>
    </citation>
    <scope>NUCLEOTIDE SEQUENCE</scope>
    <source>
        <strain evidence="2">DSM 107476</strain>
    </source>
</reference>
<organism evidence="2 3">
    <name type="scientific">Corynebacterium guangdongense</name>
    <dbReference type="NCBI Taxonomy" id="1783348"/>
    <lineage>
        <taxon>Bacteria</taxon>
        <taxon>Bacillati</taxon>
        <taxon>Actinomycetota</taxon>
        <taxon>Actinomycetes</taxon>
        <taxon>Mycobacteriales</taxon>
        <taxon>Corynebacteriaceae</taxon>
        <taxon>Corynebacterium</taxon>
    </lineage>
</organism>
<protein>
    <submittedName>
        <fullName evidence="2">Carboxylesterase</fullName>
        <ecNumber evidence="2">3.1.1.1</ecNumber>
    </submittedName>
</protein>
<dbReference type="EMBL" id="JAVDXZ010000001">
    <property type="protein sequence ID" value="MDR7328850.1"/>
    <property type="molecule type" value="Genomic_DNA"/>
</dbReference>
<sequence length="331" mass="36151">MAKTAKILGGLLAAVLVFVLVAAGAVYFWPHTSAHRQTGVVDSVTYDAALERVEDKIGEDQANNVTEECRSTLLTHGERTAHTVVFLHGVRQCPHQFEDITRYFYEQGYNVYAPVAPAHGTADPLYHANVTADGLVDFVNDAVTTATGLGEEVGVVGLSGGGMLSTWAAEYRPEVEHALLLSPFYEPAPSQSPKWQLPLLKTLHGNHLIGDEFSNGVEAENPGFSYRALAQYLIVGDNLKKEPTNLGLESIAVVVAEDDELIDHELAHDIPAEIARDNGLELLSAEIPAQWEIGHEITGMNVEGYQEHRDVLFDLYVNLYEGRPVELVGAR</sequence>
<feature type="domain" description="Serine aminopeptidase S33" evidence="1">
    <location>
        <begin position="81"/>
        <end position="202"/>
    </location>
</feature>
<dbReference type="PANTHER" id="PTHR43194:SF2">
    <property type="entry name" value="PEROXISOMAL MEMBRANE PROTEIN LPX1"/>
    <property type="match status" value="1"/>
</dbReference>
<dbReference type="InterPro" id="IPR029058">
    <property type="entry name" value="AB_hydrolase_fold"/>
</dbReference>